<gene>
    <name evidence="2" type="ORF">FGO68_gene6738</name>
</gene>
<feature type="region of interest" description="Disordered" evidence="1">
    <location>
        <begin position="196"/>
        <end position="223"/>
    </location>
</feature>
<feature type="compositionally biased region" description="Polar residues" evidence="1">
    <location>
        <begin position="12"/>
        <end position="25"/>
    </location>
</feature>
<feature type="compositionally biased region" description="Polar residues" evidence="1">
    <location>
        <begin position="243"/>
        <end position="253"/>
    </location>
</feature>
<feature type="region of interest" description="Disordered" evidence="1">
    <location>
        <begin position="381"/>
        <end position="438"/>
    </location>
</feature>
<feature type="compositionally biased region" description="Basic and acidic residues" evidence="1">
    <location>
        <begin position="254"/>
        <end position="263"/>
    </location>
</feature>
<organism evidence="2 3">
    <name type="scientific">Halteria grandinella</name>
    <dbReference type="NCBI Taxonomy" id="5974"/>
    <lineage>
        <taxon>Eukaryota</taxon>
        <taxon>Sar</taxon>
        <taxon>Alveolata</taxon>
        <taxon>Ciliophora</taxon>
        <taxon>Intramacronucleata</taxon>
        <taxon>Spirotrichea</taxon>
        <taxon>Stichotrichia</taxon>
        <taxon>Sporadotrichida</taxon>
        <taxon>Halteriidae</taxon>
        <taxon>Halteria</taxon>
    </lineage>
</organism>
<accession>A0A8J8NWK3</accession>
<evidence type="ECO:0000313" key="3">
    <source>
        <dbReference type="Proteomes" id="UP000785679"/>
    </source>
</evidence>
<reference evidence="2" key="1">
    <citation type="submission" date="2019-06" db="EMBL/GenBank/DDBJ databases">
        <authorList>
            <person name="Zheng W."/>
        </authorList>
    </citation>
    <scope>NUCLEOTIDE SEQUENCE</scope>
    <source>
        <strain evidence="2">QDHG01</strain>
    </source>
</reference>
<feature type="compositionally biased region" description="Polar residues" evidence="1">
    <location>
        <begin position="47"/>
        <end position="62"/>
    </location>
</feature>
<sequence length="438" mass="49196">MMMKQDSGDIQVKTSLSQYHGSTKGRQGHPSQSQYQQSQFHHKDSLRPQQNSTNIDYKINSSLEKRNDSKNYQRKQSASSISEFSEHDLSLESREAAVEQHHQQQSARKKPTQLIVSNVAQRSNTSNMKFAGINIDEDFNNIINQARQKKKQDKISHHKNRDSSESLENFHEARIQSSQQLQMDAQQLSNRRHQIPIINSRQSQNGSNERSSQQRQRNSSIADTVQIHVVDLDSNASAGRSTDIINKKFNQNSKGRERGESQKIAKNSRKAHAVALDRFHSAQSDYDPQNNSSHGAPFKEAAFKKGKTMVLKSNKDQLGEDTNENSVAAFIGKGGPSSHIEMAIDTDPFTFKQQTAPSLQNNLQNPGIVRQLSRIVNQKDKTDLSLRDNSNQGDISVTLQTQEPVNPQQRDSLSPPPVVQKGGSSLQVTLKHKSHHNG</sequence>
<feature type="compositionally biased region" description="Basic residues" evidence="1">
    <location>
        <begin position="147"/>
        <end position="160"/>
    </location>
</feature>
<feature type="compositionally biased region" description="Basic and acidic residues" evidence="1">
    <location>
        <begin position="84"/>
        <end position="102"/>
    </location>
</feature>
<evidence type="ECO:0000313" key="2">
    <source>
        <dbReference type="EMBL" id="TNV82932.1"/>
    </source>
</evidence>
<feature type="compositionally biased region" description="Polar residues" evidence="1">
    <location>
        <begin position="387"/>
        <end position="412"/>
    </location>
</feature>
<comment type="caution">
    <text evidence="2">The sequence shown here is derived from an EMBL/GenBank/DDBJ whole genome shotgun (WGS) entry which is preliminary data.</text>
</comment>
<dbReference type="Proteomes" id="UP000785679">
    <property type="component" value="Unassembled WGS sequence"/>
</dbReference>
<proteinExistence type="predicted"/>
<dbReference type="EMBL" id="RRYP01004354">
    <property type="protein sequence ID" value="TNV82932.1"/>
    <property type="molecule type" value="Genomic_DNA"/>
</dbReference>
<feature type="region of interest" description="Disordered" evidence="1">
    <location>
        <begin position="1"/>
        <end position="114"/>
    </location>
</feature>
<name>A0A8J8NWK3_HALGN</name>
<dbReference type="AlphaFoldDB" id="A0A8J8NWK3"/>
<feature type="compositionally biased region" description="Low complexity" evidence="1">
    <location>
        <begin position="199"/>
        <end position="220"/>
    </location>
</feature>
<evidence type="ECO:0000256" key="1">
    <source>
        <dbReference type="SAM" id="MobiDB-lite"/>
    </source>
</evidence>
<feature type="region of interest" description="Disordered" evidence="1">
    <location>
        <begin position="147"/>
        <end position="169"/>
    </location>
</feature>
<feature type="region of interest" description="Disordered" evidence="1">
    <location>
        <begin position="243"/>
        <end position="266"/>
    </location>
</feature>
<feature type="compositionally biased region" description="Polar residues" evidence="1">
    <location>
        <begin position="74"/>
        <end position="83"/>
    </location>
</feature>
<keyword evidence="3" id="KW-1185">Reference proteome</keyword>
<protein>
    <submittedName>
        <fullName evidence="2">Uncharacterized protein</fullName>
    </submittedName>
</protein>